<dbReference type="RefSeq" id="WP_135529737.1">
    <property type="nucleotide sequence ID" value="NZ_SRKZ01000002.1"/>
</dbReference>
<evidence type="ECO:0000313" key="2">
    <source>
        <dbReference type="EMBL" id="TGD81330.1"/>
    </source>
</evidence>
<evidence type="ECO:0000259" key="1">
    <source>
        <dbReference type="Pfam" id="PF12867"/>
    </source>
</evidence>
<dbReference type="InterPro" id="IPR034660">
    <property type="entry name" value="DinB/YfiT-like"/>
</dbReference>
<dbReference type="Pfam" id="PF12867">
    <property type="entry name" value="DinB_2"/>
    <property type="match status" value="1"/>
</dbReference>
<accession>A0A4Z0MPG3</accession>
<proteinExistence type="predicted"/>
<sequence length="162" mass="18132">MKEINRLLDQLRRAYDGDAWSGPSLQATLAGLTVAQAVAHPLAGAHSIWEIVLHLYTWLETVRRRLETNTLLGPTDEENWPLVPAEPTEAAWQHAQQQLRQAHERLLDAISGMHDADLDLFLAPLPEYSAGTPGSYYVLLHGLVQHNQYHTGQIALLRKAFA</sequence>
<comment type="caution">
    <text evidence="2">The sequence shown here is derived from an EMBL/GenBank/DDBJ whole genome shotgun (WGS) entry which is preliminary data.</text>
</comment>
<organism evidence="2 3">
    <name type="scientific">Hymenobacter wooponensis</name>
    <dbReference type="NCBI Taxonomy" id="1525360"/>
    <lineage>
        <taxon>Bacteria</taxon>
        <taxon>Pseudomonadati</taxon>
        <taxon>Bacteroidota</taxon>
        <taxon>Cytophagia</taxon>
        <taxon>Cytophagales</taxon>
        <taxon>Hymenobacteraceae</taxon>
        <taxon>Hymenobacter</taxon>
    </lineage>
</organism>
<dbReference type="EMBL" id="SRKZ01000002">
    <property type="protein sequence ID" value="TGD81330.1"/>
    <property type="molecule type" value="Genomic_DNA"/>
</dbReference>
<dbReference type="AlphaFoldDB" id="A0A4Z0MPG3"/>
<dbReference type="Proteomes" id="UP000298284">
    <property type="component" value="Unassembled WGS sequence"/>
</dbReference>
<reference evidence="2 3" key="1">
    <citation type="submission" date="2019-04" db="EMBL/GenBank/DDBJ databases">
        <authorList>
            <person name="Feng G."/>
            <person name="Zhang J."/>
            <person name="Zhu H."/>
        </authorList>
    </citation>
    <scope>NUCLEOTIDE SEQUENCE [LARGE SCALE GENOMIC DNA]</scope>
    <source>
        <strain evidence="2 3">JCM 19491</strain>
    </source>
</reference>
<keyword evidence="3" id="KW-1185">Reference proteome</keyword>
<dbReference type="Gene3D" id="1.20.120.450">
    <property type="entry name" value="dinb family like domain"/>
    <property type="match status" value="1"/>
</dbReference>
<gene>
    <name evidence="2" type="ORF">EU557_07130</name>
</gene>
<protein>
    <submittedName>
        <fullName evidence="2">DinB family protein</fullName>
    </submittedName>
</protein>
<dbReference type="OrthoDB" id="9814103at2"/>
<name>A0A4Z0MPG3_9BACT</name>
<feature type="domain" description="DinB-like" evidence="1">
    <location>
        <begin position="25"/>
        <end position="154"/>
    </location>
</feature>
<evidence type="ECO:0000313" key="3">
    <source>
        <dbReference type="Proteomes" id="UP000298284"/>
    </source>
</evidence>
<dbReference type="InterPro" id="IPR024775">
    <property type="entry name" value="DinB-like"/>
</dbReference>
<dbReference type="SUPFAM" id="SSF109854">
    <property type="entry name" value="DinB/YfiT-like putative metalloenzymes"/>
    <property type="match status" value="1"/>
</dbReference>